<evidence type="ECO:0000256" key="4">
    <source>
        <dbReference type="PROSITE-ProRule" id="PRU00134"/>
    </source>
</evidence>
<keyword evidence="8" id="KW-1185">Reference proteome</keyword>
<evidence type="ECO:0000256" key="2">
    <source>
        <dbReference type="ARBA" id="ARBA00022771"/>
    </source>
</evidence>
<evidence type="ECO:0000313" key="8">
    <source>
        <dbReference type="Proteomes" id="UP000291116"/>
    </source>
</evidence>
<sequence length="258" mass="28623">MTTTTTTTPAETNAEPNKPKAIENPLANLPNTVRWTKEIELGYTGTPPRSTVCFGCGKPAEKLSRCARCGVAAYCSRECQAGDWKAGRHKMACPSYARVAKTPLDGDTKKAIRNELFARIRFYVCPYAVHRTAELGSGFLFLQSDRTLRDLSPYIPKDCTGRAIVRSVLLHFLTLGEFDSEVCKDDFELAMMRTPLKEAVESYDPEKEVVLLCRFRCGNMALGRAVLVPDYPICKQLAKDYYTGNTAGALQLNLDDMG</sequence>
<dbReference type="OrthoDB" id="3056838at2759"/>
<feature type="region of interest" description="Disordered" evidence="5">
    <location>
        <begin position="1"/>
        <end position="23"/>
    </location>
</feature>
<evidence type="ECO:0000256" key="3">
    <source>
        <dbReference type="ARBA" id="ARBA00022833"/>
    </source>
</evidence>
<dbReference type="AlphaFoldDB" id="A0A448ZP53"/>
<evidence type="ECO:0000313" key="7">
    <source>
        <dbReference type="EMBL" id="VEU43821.1"/>
    </source>
</evidence>
<gene>
    <name evidence="7" type="ORF">PSNMU_V1.4_AUG-EV-PASAV3_0108750</name>
</gene>
<dbReference type="Proteomes" id="UP000291116">
    <property type="component" value="Unassembled WGS sequence"/>
</dbReference>
<evidence type="ECO:0000256" key="1">
    <source>
        <dbReference type="ARBA" id="ARBA00022723"/>
    </source>
</evidence>
<name>A0A448ZP53_9STRA</name>
<evidence type="ECO:0000256" key="5">
    <source>
        <dbReference type="SAM" id="MobiDB-lite"/>
    </source>
</evidence>
<keyword evidence="2 4" id="KW-0863">Zinc-finger</keyword>
<dbReference type="Pfam" id="PF01753">
    <property type="entry name" value="zf-MYND"/>
    <property type="match status" value="1"/>
</dbReference>
<dbReference type="Gene3D" id="6.10.140.2220">
    <property type="match status" value="1"/>
</dbReference>
<dbReference type="GO" id="GO:0008270">
    <property type="term" value="F:zinc ion binding"/>
    <property type="evidence" value="ECO:0007669"/>
    <property type="project" value="UniProtKB-KW"/>
</dbReference>
<keyword evidence="3" id="KW-0862">Zinc</keyword>
<proteinExistence type="predicted"/>
<keyword evidence="1" id="KW-0479">Metal-binding</keyword>
<accession>A0A448ZP53</accession>
<reference evidence="7 8" key="1">
    <citation type="submission" date="2019-01" db="EMBL/GenBank/DDBJ databases">
        <authorList>
            <person name="Ferrante I. M."/>
        </authorList>
    </citation>
    <scope>NUCLEOTIDE SEQUENCE [LARGE SCALE GENOMIC DNA]</scope>
    <source>
        <strain evidence="7 8">B856</strain>
    </source>
</reference>
<protein>
    <recommendedName>
        <fullName evidence="6">MYND-type domain-containing protein</fullName>
    </recommendedName>
</protein>
<dbReference type="PROSITE" id="PS50865">
    <property type="entry name" value="ZF_MYND_2"/>
    <property type="match status" value="1"/>
</dbReference>
<dbReference type="EMBL" id="CAACVS010000587">
    <property type="protein sequence ID" value="VEU43821.1"/>
    <property type="molecule type" value="Genomic_DNA"/>
</dbReference>
<dbReference type="PROSITE" id="PS01360">
    <property type="entry name" value="ZF_MYND_1"/>
    <property type="match status" value="1"/>
</dbReference>
<feature type="domain" description="MYND-type" evidence="6">
    <location>
        <begin position="53"/>
        <end position="93"/>
    </location>
</feature>
<dbReference type="SUPFAM" id="SSF144232">
    <property type="entry name" value="HIT/MYND zinc finger-like"/>
    <property type="match status" value="1"/>
</dbReference>
<dbReference type="InterPro" id="IPR002893">
    <property type="entry name" value="Znf_MYND"/>
</dbReference>
<evidence type="ECO:0000259" key="6">
    <source>
        <dbReference type="PROSITE" id="PS50865"/>
    </source>
</evidence>
<feature type="compositionally biased region" description="Low complexity" evidence="5">
    <location>
        <begin position="1"/>
        <end position="16"/>
    </location>
</feature>
<organism evidence="7 8">
    <name type="scientific">Pseudo-nitzschia multistriata</name>
    <dbReference type="NCBI Taxonomy" id="183589"/>
    <lineage>
        <taxon>Eukaryota</taxon>
        <taxon>Sar</taxon>
        <taxon>Stramenopiles</taxon>
        <taxon>Ochrophyta</taxon>
        <taxon>Bacillariophyta</taxon>
        <taxon>Bacillariophyceae</taxon>
        <taxon>Bacillariophycidae</taxon>
        <taxon>Bacillariales</taxon>
        <taxon>Bacillariaceae</taxon>
        <taxon>Pseudo-nitzschia</taxon>
    </lineage>
</organism>